<organism evidence="2 3">
    <name type="scientific">Clostridium gelidum</name>
    <dbReference type="NCBI Taxonomy" id="704125"/>
    <lineage>
        <taxon>Bacteria</taxon>
        <taxon>Bacillati</taxon>
        <taxon>Bacillota</taxon>
        <taxon>Clostridia</taxon>
        <taxon>Eubacteriales</taxon>
        <taxon>Clostridiaceae</taxon>
        <taxon>Clostridium</taxon>
    </lineage>
</organism>
<evidence type="ECO:0000313" key="2">
    <source>
        <dbReference type="EMBL" id="BCZ47818.1"/>
    </source>
</evidence>
<protein>
    <recommendedName>
        <fullName evidence="4">Chromosome partition protein Smc</fullName>
    </recommendedName>
</protein>
<evidence type="ECO:0000313" key="3">
    <source>
        <dbReference type="Proteomes" id="UP000824633"/>
    </source>
</evidence>
<gene>
    <name evidence="2" type="ORF">psyc5s11_38850</name>
</gene>
<name>A0ABM7T8V1_9CLOT</name>
<evidence type="ECO:0000256" key="1">
    <source>
        <dbReference type="SAM" id="Coils"/>
    </source>
</evidence>
<accession>A0ABM7T8V1</accession>
<proteinExistence type="predicted"/>
<keyword evidence="1" id="KW-0175">Coiled coil</keyword>
<evidence type="ECO:0008006" key="4">
    <source>
        <dbReference type="Google" id="ProtNLM"/>
    </source>
</evidence>
<reference evidence="3" key="1">
    <citation type="submission" date="2021-07" db="EMBL/GenBank/DDBJ databases">
        <title>Complete genome sequencing of a Clostridium isolate.</title>
        <authorList>
            <person name="Ueki A."/>
            <person name="Tonouchi A."/>
        </authorList>
    </citation>
    <scope>NUCLEOTIDE SEQUENCE [LARGE SCALE GENOMIC DNA]</scope>
    <source>
        <strain evidence="3">C5S11</strain>
    </source>
</reference>
<keyword evidence="3" id="KW-1185">Reference proteome</keyword>
<dbReference type="Proteomes" id="UP000824633">
    <property type="component" value="Chromosome"/>
</dbReference>
<feature type="coiled-coil region" evidence="1">
    <location>
        <begin position="241"/>
        <end position="296"/>
    </location>
</feature>
<dbReference type="RefSeq" id="WP_224034134.1">
    <property type="nucleotide sequence ID" value="NZ_AP024849.1"/>
</dbReference>
<dbReference type="EMBL" id="AP024849">
    <property type="protein sequence ID" value="BCZ47818.1"/>
    <property type="molecule type" value="Genomic_DNA"/>
</dbReference>
<sequence length="522" mass="61254">MPNIFDGLRKISDEEIIEQIALLETMNLTNVSKPIAQKAKKKTIGIINFFGSKIGKNNMIEEPEVKEIWTLIDEKKDELKICTRMELDERLLNVLMEKTKNDIENPTEDEISVEVIEEAAKLYKLYKDLTPGQKADNIYLKYCEKLDGKAKEALKEQQIIELKETTESIEETLKNMDEEQRRDFEQSVDVEKLTLLNAWRKMDRQLFTRIVWLSVKAYGGRFTPKEEMLPSFMENEKEVETIKKEEDLKKSQEELLELKNEIKVGKEKINSMENSLKEKNRLLNNAIKNKSQAEETIISLGKMDSKLEEVKKLQEDKLNEIKGKMENALLGELDSLLEDFKKVKFDTVDINNKISDINIEATYKNEIIKNTTLQIVSNEKTINEIGSEFQQFKIEANDLIKSYNDKKEEVHKREEEKRNEIFERWSRFFNKFTFEFKDLGNVAKFTRAELLQIEQCLYELHDAKDPMALSMGLIKDKSNKEEKEEYPYIDVSFPNKFEIEIQYKVLGKDEKSVHIVEITTEF</sequence>